<keyword evidence="4" id="KW-0862">Zinc</keyword>
<reference evidence="8 9" key="1">
    <citation type="submission" date="2016-10" db="EMBL/GenBank/DDBJ databases">
        <title>Genome sequence of the basidiomycete white-rot fungus Trametes pubescens.</title>
        <authorList>
            <person name="Makela M.R."/>
            <person name="Granchi Z."/>
            <person name="Peng M."/>
            <person name="De Vries R.P."/>
            <person name="Grigoriev I."/>
            <person name="Riley R."/>
            <person name="Hilden K."/>
        </authorList>
    </citation>
    <scope>NUCLEOTIDE SEQUENCE [LARGE SCALE GENOMIC DNA]</scope>
    <source>
        <strain evidence="8 9">FBCC735</strain>
    </source>
</reference>
<evidence type="ECO:0000256" key="4">
    <source>
        <dbReference type="ARBA" id="ARBA00022833"/>
    </source>
</evidence>
<protein>
    <recommendedName>
        <fullName evidence="7">HAT C-terminal dimerisation domain-containing protein</fullName>
    </recommendedName>
</protein>
<comment type="caution">
    <text evidence="8">The sequence shown here is derived from an EMBL/GenBank/DDBJ whole genome shotgun (WGS) entry which is preliminary data.</text>
</comment>
<dbReference type="GO" id="GO:0008270">
    <property type="term" value="F:zinc ion binding"/>
    <property type="evidence" value="ECO:0007669"/>
    <property type="project" value="UniProtKB-KW"/>
</dbReference>
<dbReference type="PANTHER" id="PTHR46481">
    <property type="entry name" value="ZINC FINGER BED DOMAIN-CONTAINING PROTEIN 4"/>
    <property type="match status" value="1"/>
</dbReference>
<organism evidence="8 9">
    <name type="scientific">Trametes pubescens</name>
    <name type="common">White-rot fungus</name>
    <dbReference type="NCBI Taxonomy" id="154538"/>
    <lineage>
        <taxon>Eukaryota</taxon>
        <taxon>Fungi</taxon>
        <taxon>Dikarya</taxon>
        <taxon>Basidiomycota</taxon>
        <taxon>Agaricomycotina</taxon>
        <taxon>Agaricomycetes</taxon>
        <taxon>Polyporales</taxon>
        <taxon>Polyporaceae</taxon>
        <taxon>Trametes</taxon>
    </lineage>
</organism>
<dbReference type="AlphaFoldDB" id="A0A1M2VME1"/>
<keyword evidence="9" id="KW-1185">Reference proteome</keyword>
<evidence type="ECO:0000256" key="2">
    <source>
        <dbReference type="ARBA" id="ARBA00022723"/>
    </source>
</evidence>
<keyword evidence="5" id="KW-0539">Nucleus</keyword>
<dbReference type="EMBL" id="MNAD01001017">
    <property type="protein sequence ID" value="OJT08764.1"/>
    <property type="molecule type" value="Genomic_DNA"/>
</dbReference>
<feature type="region of interest" description="Disordered" evidence="6">
    <location>
        <begin position="668"/>
        <end position="703"/>
    </location>
</feature>
<dbReference type="GO" id="GO:0005634">
    <property type="term" value="C:nucleus"/>
    <property type="evidence" value="ECO:0007669"/>
    <property type="project" value="UniProtKB-SubCell"/>
</dbReference>
<dbReference type="SUPFAM" id="SSF53098">
    <property type="entry name" value="Ribonuclease H-like"/>
    <property type="match status" value="1"/>
</dbReference>
<dbReference type="InterPro" id="IPR052035">
    <property type="entry name" value="ZnF_BED_domain_contain"/>
</dbReference>
<evidence type="ECO:0000313" key="8">
    <source>
        <dbReference type="EMBL" id="OJT08764.1"/>
    </source>
</evidence>
<feature type="compositionally biased region" description="Low complexity" evidence="6">
    <location>
        <begin position="828"/>
        <end position="875"/>
    </location>
</feature>
<feature type="domain" description="HAT C-terminal dimerisation" evidence="7">
    <location>
        <begin position="722"/>
        <end position="800"/>
    </location>
</feature>
<proteinExistence type="predicted"/>
<evidence type="ECO:0000313" key="9">
    <source>
        <dbReference type="Proteomes" id="UP000184267"/>
    </source>
</evidence>
<dbReference type="OMA" id="KANCHIY"/>
<feature type="region of interest" description="Disordered" evidence="6">
    <location>
        <begin position="1"/>
        <end position="76"/>
    </location>
</feature>
<dbReference type="InterPro" id="IPR012337">
    <property type="entry name" value="RNaseH-like_sf"/>
</dbReference>
<sequence length="875" mass="97105">MAPAHSTLKRARDSSPDSVVSYATRRADSPRVKKARSSSPDGDEDAVHIPGIGDDDAVSVAASTDAETEDEGHGGVEAVAKRAKQAAVSIPRRNLTAAEKRTKFDDNYAGVSDEDRLKDVASRWTSDAYKHFKAPILQPARQDGKRIMHRFICRKYPSKSVLRADYEDSTGNLHRHIAACVPQKTAESEAIAAYGAGSQYSYSRMRFLTAMWCARRHRAYLTVEDPEFKEILKMLYGRVDIPTRMTVSRDVQFILGDSKKRVIGKFKNFHGRIHLCIDGWTSPNILAFLGITVHWHEDGKIRHIILDFVRLTNAHTGKYLAEKVVECLREFGIEEKVFAVTVDNAENNTTMLKEMHELVPEFRGECVRVRCFGHVINLVVKAVLSLLVKGANDDDDEKDEAHEDDAEAAVEADEAREAADQALIDALDDEELHVAVTPEDLQQGRNALHKVLQLSRKVWNSPAIRSELTNLAAEAELDSEVLIRAVKTRWNTVTEVLQRALVMREVLAELCDKAQFNKRSGARLRRYLLTDEEWEVLEHLWRLLDPFLFTTKQMSVSDRALVQDVIPYMDILTHHLDRFKNDVTLAPAVRAAAQRGRTMLDKYYTLTDDTIIYRIAMILHPQHKCQYFRDEGWPEEWIQTAIDIAREEWREYYKPKNTPVAANAVTADDAADATDKKGKGKAKASGSSHGRRSAQGASKLPPTRDMFESIARRGKAGQHDALEAYLEAPPQASVEDPLDYWNIRLQAGDPLAQMALDFLSIPSTSTDAERAFSRGHLTVSRLRHSLSEESVRASTVLGSWANIPGLVPEAEIVGLLKQNARRPRATDTDAPTAGPSATATAGASGSSGSSGSSSNKVAGSSKSAGKAKSSAIVID</sequence>
<keyword evidence="3" id="KW-0863">Zinc-finger</keyword>
<dbReference type="Proteomes" id="UP000184267">
    <property type="component" value="Unassembled WGS sequence"/>
</dbReference>
<evidence type="ECO:0000256" key="5">
    <source>
        <dbReference type="ARBA" id="ARBA00023242"/>
    </source>
</evidence>
<evidence type="ECO:0000256" key="6">
    <source>
        <dbReference type="SAM" id="MobiDB-lite"/>
    </source>
</evidence>
<accession>A0A1M2VME1</accession>
<dbReference type="GO" id="GO:0046983">
    <property type="term" value="F:protein dimerization activity"/>
    <property type="evidence" value="ECO:0007669"/>
    <property type="project" value="InterPro"/>
</dbReference>
<dbReference type="InterPro" id="IPR008906">
    <property type="entry name" value="HATC_C_dom"/>
</dbReference>
<dbReference type="PANTHER" id="PTHR46481:SF10">
    <property type="entry name" value="ZINC FINGER BED DOMAIN-CONTAINING PROTEIN 39"/>
    <property type="match status" value="1"/>
</dbReference>
<feature type="region of interest" description="Disordered" evidence="6">
    <location>
        <begin position="393"/>
        <end position="412"/>
    </location>
</feature>
<name>A0A1M2VME1_TRAPU</name>
<evidence type="ECO:0000256" key="1">
    <source>
        <dbReference type="ARBA" id="ARBA00004123"/>
    </source>
</evidence>
<dbReference type="STRING" id="154538.A0A1M2VME1"/>
<feature type="region of interest" description="Disordered" evidence="6">
    <location>
        <begin position="820"/>
        <end position="875"/>
    </location>
</feature>
<dbReference type="OrthoDB" id="3359487at2759"/>
<evidence type="ECO:0000259" key="7">
    <source>
        <dbReference type="Pfam" id="PF05699"/>
    </source>
</evidence>
<gene>
    <name evidence="8" type="ORF">TRAPUB_337</name>
</gene>
<comment type="subcellular location">
    <subcellularLocation>
        <location evidence="1">Nucleus</location>
    </subcellularLocation>
</comment>
<keyword evidence="2" id="KW-0479">Metal-binding</keyword>
<evidence type="ECO:0000256" key="3">
    <source>
        <dbReference type="ARBA" id="ARBA00022771"/>
    </source>
</evidence>
<dbReference type="Pfam" id="PF05699">
    <property type="entry name" value="Dimer_Tnp_hAT"/>
    <property type="match status" value="1"/>
</dbReference>